<comment type="caution">
    <text evidence="2">The sequence shown here is derived from an EMBL/GenBank/DDBJ whole genome shotgun (WGS) entry which is preliminary data.</text>
</comment>
<dbReference type="EMBL" id="JAPFFF010000008">
    <property type="protein sequence ID" value="KAK8884282.1"/>
    <property type="molecule type" value="Genomic_DNA"/>
</dbReference>
<gene>
    <name evidence="2" type="ORF">M9Y10_043390</name>
</gene>
<sequence length="419" mass="49043">MTTVSLQRLNEQRLQKLKYRNIKWITVPSSSYKFTPRYGESALASSRSERSRSSLPQNISKSNPKTPYFKSSEVSFTEPEIQVLREADYTNTAKSIQKRSSQLEQLQAQKIENEKYLQLSSSSLTSRSRIKLIPSLESDVHEIPRSDSVISLKPIDLDEDDDSSKNDPTATQNHDSSYNVFNSSTVTIDDIKEHVWMWCHENDDEDLKKTVKHCNAQFIEQEFSPSVQTPEQYQQQQQQLKYQFQQHRRQRQLIEKQKHHDQEQRQKQQQLLQQSPSNKSQSILSVKSSVSIFDESFYSPENRFLEAQFNYSLGEKKLRNIIKSHSKIEKDREEVKRRFQRKHVPNKNTENIGSSYCAYKYQKYLFDKVGDVPDYLDEVDFTEAKKINANLRKNKARVESSEDIIDAVTPQKTPRKSPK</sequence>
<feature type="region of interest" description="Disordered" evidence="1">
    <location>
        <begin position="151"/>
        <end position="178"/>
    </location>
</feature>
<evidence type="ECO:0000313" key="2">
    <source>
        <dbReference type="EMBL" id="KAK8884282.1"/>
    </source>
</evidence>
<accession>A0ABR2K1E2</accession>
<feature type="compositionally biased region" description="Low complexity" evidence="1">
    <location>
        <begin position="267"/>
        <end position="280"/>
    </location>
</feature>
<feature type="region of interest" description="Disordered" evidence="1">
    <location>
        <begin position="255"/>
        <end position="280"/>
    </location>
</feature>
<feature type="region of interest" description="Disordered" evidence="1">
    <location>
        <begin position="38"/>
        <end position="73"/>
    </location>
</feature>
<protein>
    <submittedName>
        <fullName evidence="2">Uncharacterized protein</fullName>
    </submittedName>
</protein>
<evidence type="ECO:0000256" key="1">
    <source>
        <dbReference type="SAM" id="MobiDB-lite"/>
    </source>
</evidence>
<dbReference type="Proteomes" id="UP001470230">
    <property type="component" value="Unassembled WGS sequence"/>
</dbReference>
<name>A0ABR2K1E2_9EUKA</name>
<proteinExistence type="predicted"/>
<evidence type="ECO:0000313" key="3">
    <source>
        <dbReference type="Proteomes" id="UP001470230"/>
    </source>
</evidence>
<reference evidence="2 3" key="1">
    <citation type="submission" date="2024-04" db="EMBL/GenBank/DDBJ databases">
        <title>Tritrichomonas musculus Genome.</title>
        <authorList>
            <person name="Alves-Ferreira E."/>
            <person name="Grigg M."/>
            <person name="Lorenzi H."/>
            <person name="Galac M."/>
        </authorList>
    </citation>
    <scope>NUCLEOTIDE SEQUENCE [LARGE SCALE GENOMIC DNA]</scope>
    <source>
        <strain evidence="2 3">EAF2021</strain>
    </source>
</reference>
<feature type="compositionally biased region" description="Basic and acidic residues" evidence="1">
    <location>
        <begin position="255"/>
        <end position="266"/>
    </location>
</feature>
<feature type="compositionally biased region" description="Polar residues" evidence="1">
    <location>
        <begin position="169"/>
        <end position="178"/>
    </location>
</feature>
<organism evidence="2 3">
    <name type="scientific">Tritrichomonas musculus</name>
    <dbReference type="NCBI Taxonomy" id="1915356"/>
    <lineage>
        <taxon>Eukaryota</taxon>
        <taxon>Metamonada</taxon>
        <taxon>Parabasalia</taxon>
        <taxon>Tritrichomonadida</taxon>
        <taxon>Tritrichomonadidae</taxon>
        <taxon>Tritrichomonas</taxon>
    </lineage>
</organism>
<feature type="compositionally biased region" description="Polar residues" evidence="1">
    <location>
        <begin position="56"/>
        <end position="65"/>
    </location>
</feature>
<keyword evidence="3" id="KW-1185">Reference proteome</keyword>
<feature type="region of interest" description="Disordered" evidence="1">
    <location>
        <begin position="394"/>
        <end position="419"/>
    </location>
</feature>